<evidence type="ECO:0000256" key="1">
    <source>
        <dbReference type="SAM" id="SignalP"/>
    </source>
</evidence>
<sequence>MKIPTFYSFAKGLLCLFLFLGSVICSAQPSFQGLENLFNSPESYVIGYTPVKPVIDGNITDAAWQNVPWSKFFRDIEGDAKSSPYYQTRVKMLWDDNYLYIAAYLQDEHVWANLHNHDEIVYYDHDFEIFIDPDNNTHQYFEIEVNALNTIFDLFLSKPYRNDSRELIGWDASGMRSAVKVHGTLNNSKDKDKGWSVEFAIPFSALSLGSGKNIPKEGTLWRINFSRVEWDTMIEKGKYVKKTNAEGKVLPENNWVWSPQGVINMHCPERWGYLLFTKKQTENEFPAFMLPYAEKQKQYLWLVYYRQKEYLEKNKRYASTLDELNITPVSFKLDNIENSLEMEATAHQFNATIRSSGSNTWSINDEGLIQIRK</sequence>
<name>A0A1M5ETI4_9BACE</name>
<dbReference type="RefSeq" id="WP_073403080.1">
    <property type="nucleotide sequence ID" value="NZ_FQTV01000014.1"/>
</dbReference>
<feature type="chain" id="PRO_5009909943" evidence="1">
    <location>
        <begin position="28"/>
        <end position="373"/>
    </location>
</feature>
<evidence type="ECO:0000259" key="2">
    <source>
        <dbReference type="Pfam" id="PF06452"/>
    </source>
</evidence>
<dbReference type="GO" id="GO:0004553">
    <property type="term" value="F:hydrolase activity, hydrolyzing O-glycosyl compounds"/>
    <property type="evidence" value="ECO:0007669"/>
    <property type="project" value="InterPro"/>
</dbReference>
<proteinExistence type="predicted"/>
<dbReference type="PANTHER" id="PTHR35532">
    <property type="entry name" value="SIMILAR TO POLYHYDROXYALKANOATE DEPOLYMERASE"/>
    <property type="match status" value="1"/>
</dbReference>
<keyword evidence="4" id="KW-1185">Reference proteome</keyword>
<protein>
    <submittedName>
        <fullName evidence="3">Carbohydrate family 9 binding domain-like</fullName>
    </submittedName>
</protein>
<dbReference type="Pfam" id="PF06452">
    <property type="entry name" value="CBM9_1"/>
    <property type="match status" value="1"/>
</dbReference>
<dbReference type="Proteomes" id="UP000184509">
    <property type="component" value="Unassembled WGS sequence"/>
</dbReference>
<dbReference type="CDD" id="cd09620">
    <property type="entry name" value="CBM9_like_3"/>
    <property type="match status" value="1"/>
</dbReference>
<feature type="signal peptide" evidence="1">
    <location>
        <begin position="1"/>
        <end position="27"/>
    </location>
</feature>
<dbReference type="Gene3D" id="2.60.40.1190">
    <property type="match status" value="1"/>
</dbReference>
<dbReference type="PANTHER" id="PTHR35532:SF5">
    <property type="entry name" value="CARBOHYDRATE-BINDING DOMAIN-CONTAINING PROTEIN"/>
    <property type="match status" value="1"/>
</dbReference>
<gene>
    <name evidence="3" type="ORF">SAMN05444405_11481</name>
</gene>
<dbReference type="EMBL" id="FQTV01000014">
    <property type="protein sequence ID" value="SHF82558.1"/>
    <property type="molecule type" value="Genomic_DNA"/>
</dbReference>
<dbReference type="AlphaFoldDB" id="A0A1M5ETI4"/>
<feature type="domain" description="Carbohydrate-binding" evidence="2">
    <location>
        <begin position="55"/>
        <end position="213"/>
    </location>
</feature>
<dbReference type="GO" id="GO:0016052">
    <property type="term" value="P:carbohydrate catabolic process"/>
    <property type="evidence" value="ECO:0007669"/>
    <property type="project" value="InterPro"/>
</dbReference>
<evidence type="ECO:0000313" key="3">
    <source>
        <dbReference type="EMBL" id="SHF82558.1"/>
    </source>
</evidence>
<reference evidence="3 4" key="1">
    <citation type="submission" date="2016-11" db="EMBL/GenBank/DDBJ databases">
        <authorList>
            <person name="Jaros S."/>
            <person name="Januszkiewicz K."/>
            <person name="Wedrychowicz H."/>
        </authorList>
    </citation>
    <scope>NUCLEOTIDE SEQUENCE [LARGE SCALE GENOMIC DNA]</scope>
    <source>
        <strain evidence="3 4">DSM 26991</strain>
    </source>
</reference>
<organism evidence="3 4">
    <name type="scientific">Bacteroides luti</name>
    <dbReference type="NCBI Taxonomy" id="1297750"/>
    <lineage>
        <taxon>Bacteria</taxon>
        <taxon>Pseudomonadati</taxon>
        <taxon>Bacteroidota</taxon>
        <taxon>Bacteroidia</taxon>
        <taxon>Bacteroidales</taxon>
        <taxon>Bacteroidaceae</taxon>
        <taxon>Bacteroides</taxon>
    </lineage>
</organism>
<dbReference type="OrthoDB" id="100605at2"/>
<accession>A0A1M5ETI4</accession>
<keyword evidence="1" id="KW-0732">Signal</keyword>
<dbReference type="STRING" id="1297750.SAMN05444405_11481"/>
<dbReference type="SUPFAM" id="SSF49344">
    <property type="entry name" value="CBD9-like"/>
    <property type="match status" value="1"/>
</dbReference>
<dbReference type="InterPro" id="IPR010502">
    <property type="entry name" value="Carb-bd_dom_fam9"/>
</dbReference>
<evidence type="ECO:0000313" key="4">
    <source>
        <dbReference type="Proteomes" id="UP000184509"/>
    </source>
</evidence>
<dbReference type="GO" id="GO:0030246">
    <property type="term" value="F:carbohydrate binding"/>
    <property type="evidence" value="ECO:0007669"/>
    <property type="project" value="InterPro"/>
</dbReference>